<protein>
    <submittedName>
        <fullName evidence="1">Uncharacterized protein</fullName>
    </submittedName>
</protein>
<keyword evidence="2" id="KW-1185">Reference proteome</keyword>
<gene>
    <name evidence="1" type="ORF">DPEC_G00332060</name>
</gene>
<evidence type="ECO:0000313" key="2">
    <source>
        <dbReference type="Proteomes" id="UP001157502"/>
    </source>
</evidence>
<accession>A0ACC2F632</accession>
<reference evidence="1" key="1">
    <citation type="submission" date="2021-05" db="EMBL/GenBank/DDBJ databases">
        <authorList>
            <person name="Pan Q."/>
            <person name="Jouanno E."/>
            <person name="Zahm M."/>
            <person name="Klopp C."/>
            <person name="Cabau C."/>
            <person name="Louis A."/>
            <person name="Berthelot C."/>
            <person name="Parey E."/>
            <person name="Roest Crollius H."/>
            <person name="Montfort J."/>
            <person name="Robinson-Rechavi M."/>
            <person name="Bouchez O."/>
            <person name="Lampietro C."/>
            <person name="Lopez Roques C."/>
            <person name="Donnadieu C."/>
            <person name="Postlethwait J."/>
            <person name="Bobe J."/>
            <person name="Dillon D."/>
            <person name="Chandos A."/>
            <person name="von Hippel F."/>
            <person name="Guiguen Y."/>
        </authorList>
    </citation>
    <scope>NUCLEOTIDE SEQUENCE</scope>
    <source>
        <strain evidence="1">YG-Jan2019</strain>
    </source>
</reference>
<name>A0ACC2F632_DALPE</name>
<dbReference type="EMBL" id="CM055760">
    <property type="protein sequence ID" value="KAJ7986793.1"/>
    <property type="molecule type" value="Genomic_DNA"/>
</dbReference>
<sequence>MDVDVCAGGDSALSDPSCVLEIMPWELYDSARAKIDASLRWLLAKAYGIEHIPEDMHDVFYMDQYEQEHIKPPLIKLLLSGELYCRVCSLIQVCEQASSLQSHLSIIQALSRKGVYVLESDDNPVSDADLGCSPIKMSSHISLIDALMMAYTIEMMSVERVVASLKRFAPFSASQDLPFDLEDVMIFWINEVILKMREITEKEAKTQQHFLESQRHQKVRYRRDNLSGQLLKHFPVLGELMKDVCDGTALLAVVHFYCPGHMRLEDICLKKVPSIAESLYNIQLLREFSNEYLNRSFYLLPEDVLYAPPVLKQNIMVFIAELFWWFEIVKPNFVQPRDLQEVKQGQRKRSNSLSHVDGQFKASMLACPQRRPRPVFQSSPYTLHFSPEGEGESGSLARSISKDSLASNLISHTPKHITGVPEMEVPVPPRRGNGQGLHSHIRLEDKEANKEELVALIHPAALARRYIPCSAPESDDMEQDELEVQGSSVYSSLRSPCFVGTQFDRQAESFFLEPLMPAVLKPAKEKSVSLNKEEESGESRTEVGPKKTTKVPNCTFTAIPNVEPISDPFRLLSEEEAVCTQAPLIKSAPVTREHFCGFFLPLSLVPVDQEKAFSGLSPDQSLLPASNSTTWDKLCSEEEEEEEEEEQIEITKKILKRVMGKCQGERGEGKEKPEEDEGESTKLREDKKVCECEGKEGLEAQSDCSSPCLSTASWASSIGDSGSGSLPMTSFVERRLKQKVSSFHNSGSSTSSSQVTTPDDSESASYPQEGLGQAPSPCRLAADSAAGVGSDVLASSLVQLHMQLEERRRVIQRQKRKMETTSAHRRLELGKAAFLNIVKKGGGKCETLPQPLKHPVALTSDKVKQCRDDLYVDVLRGQTKEIEAKKQGDVEERLNRYGARRLDKMQVEPDLNECSRSIELLNEAIGTIQKQMMQLSLQQSRLRKQGTRSTHKYPPATSPLTQPSANASKSIHAPPQEISTHTINSKFCPPVHFVETISTAPAMRRPPKLSSGCSPRTKPFELTLTKAIGRPASKTDISTSIVPCPSTGGHTSSPEEQVNDRSRNQSPICVIFTESARSLAKGTLRRTTFKIKDEANQRSHPEGYALPTEQTPSEDSCSTSITQPCMDWAERLMGEERKGSRGSGKENEPGEEGCLEKGQVIMLDLSDPKEPAEEEGSDVGDTSADQEEKLGLGFFFKEEKKMAEDEMAKRRAQFLLKRQQKMEEARLRKLQTEAESEQKRVDVRRKTELDRVRKQEEKVRRELIKQEYLRRKQQELMDEQGLIQPRPRNKARKARPKSLHHGAFSSDTGFCKGSFTPNTLSCSQSGSTLSLVTEAVSVTSEGAKSQRCGSVELCPLLRRNSSRNMEKDWENGSTVSSLTAEYHGPKLFKECVSKSNKPIIHNAIAHCCLAGKVNEAQKNTILEELERCKANHFMILFRDGSCQFRAIYSFSPDTEEIVKFTGTGPRSISCKMIDKLYKYSSDRKQFNCIPAKTVSVSVDALTIHNHLWHIKRPGTSSSKK</sequence>
<organism evidence="1 2">
    <name type="scientific">Dallia pectoralis</name>
    <name type="common">Alaska blackfish</name>
    <dbReference type="NCBI Taxonomy" id="75939"/>
    <lineage>
        <taxon>Eukaryota</taxon>
        <taxon>Metazoa</taxon>
        <taxon>Chordata</taxon>
        <taxon>Craniata</taxon>
        <taxon>Vertebrata</taxon>
        <taxon>Euteleostomi</taxon>
        <taxon>Actinopterygii</taxon>
        <taxon>Neopterygii</taxon>
        <taxon>Teleostei</taxon>
        <taxon>Protacanthopterygii</taxon>
        <taxon>Esociformes</taxon>
        <taxon>Umbridae</taxon>
        <taxon>Dallia</taxon>
    </lineage>
</organism>
<proteinExistence type="predicted"/>
<evidence type="ECO:0000313" key="1">
    <source>
        <dbReference type="EMBL" id="KAJ7986793.1"/>
    </source>
</evidence>
<dbReference type="Proteomes" id="UP001157502">
    <property type="component" value="Chromosome 33"/>
</dbReference>
<comment type="caution">
    <text evidence="1">The sequence shown here is derived from an EMBL/GenBank/DDBJ whole genome shotgun (WGS) entry which is preliminary data.</text>
</comment>